<keyword evidence="5 6" id="KW-0472">Membrane</keyword>
<feature type="transmembrane region" description="Helical" evidence="6">
    <location>
        <begin position="330"/>
        <end position="353"/>
    </location>
</feature>
<evidence type="ECO:0000256" key="1">
    <source>
        <dbReference type="ARBA" id="ARBA00004651"/>
    </source>
</evidence>
<evidence type="ECO:0000256" key="5">
    <source>
        <dbReference type="ARBA" id="ARBA00023136"/>
    </source>
</evidence>
<evidence type="ECO:0000313" key="8">
    <source>
        <dbReference type="EMBL" id="TDY62886.1"/>
    </source>
</evidence>
<dbReference type="PANTHER" id="PTHR43124">
    <property type="entry name" value="PURINE EFFLUX PUMP PBUE"/>
    <property type="match status" value="1"/>
</dbReference>
<dbReference type="Pfam" id="PF07690">
    <property type="entry name" value="MFS_1"/>
    <property type="match status" value="1"/>
</dbReference>
<feature type="transmembrane region" description="Helical" evidence="6">
    <location>
        <begin position="241"/>
        <end position="259"/>
    </location>
</feature>
<feature type="transmembrane region" description="Helical" evidence="6">
    <location>
        <begin position="44"/>
        <end position="64"/>
    </location>
</feature>
<gene>
    <name evidence="8" type="ORF">C8D99_103106</name>
</gene>
<accession>A0A4R8MG52</accession>
<dbReference type="InterPro" id="IPR020846">
    <property type="entry name" value="MFS_dom"/>
</dbReference>
<dbReference type="GO" id="GO:0022857">
    <property type="term" value="F:transmembrane transporter activity"/>
    <property type="evidence" value="ECO:0007669"/>
    <property type="project" value="InterPro"/>
</dbReference>
<comment type="caution">
    <text evidence="8">The sequence shown here is derived from an EMBL/GenBank/DDBJ whole genome shotgun (WGS) entry which is preliminary data.</text>
</comment>
<evidence type="ECO:0000256" key="2">
    <source>
        <dbReference type="ARBA" id="ARBA00022475"/>
    </source>
</evidence>
<evidence type="ECO:0000313" key="9">
    <source>
        <dbReference type="Proteomes" id="UP000295066"/>
    </source>
</evidence>
<sequence>MARRTGWLLLAACFHMAYVLRLSAGVLAAPLGREFGLTAGTFGLMSSMVFYAYTLMQVPVGILADTAGPRLTAAWGMAAAGAGALLFASAGSPALLFAGRVLMGAGVAGAFVCTMKFLADNFEEERFATLSGITSLIGNAGGMTAQAPLALLVAVLTWRWSFVLLGCVSLLLSLLCFLILPRGGRRPFAFPALAEGLRNVFSSAGMYSVTLNYLSSQACFLALSGTWGISYLRAVHRIDGAPLMTLLAGGVMAGAVAAGKLSDLWRSRKKPLCLFALAHFFLWGLLVYLPGSFPRPGLAVLLGGLGFFAGALVIPWSVARELNLPEHTGLSIAVMNTVAFLAVAVLTSSMGRVLEGAAALEPGDAWRHVLLLPLAVSAAGLVGALLTPETFGRKKTG</sequence>
<organism evidence="8 9">
    <name type="scientific">Aminivibrio pyruvatiphilus</name>
    <dbReference type="NCBI Taxonomy" id="1005740"/>
    <lineage>
        <taxon>Bacteria</taxon>
        <taxon>Thermotogati</taxon>
        <taxon>Synergistota</taxon>
        <taxon>Synergistia</taxon>
        <taxon>Synergistales</taxon>
        <taxon>Aminobacteriaceae</taxon>
        <taxon>Aminivibrio</taxon>
    </lineage>
</organism>
<dbReference type="InterPro" id="IPR050189">
    <property type="entry name" value="MFS_Efflux_Transporters"/>
</dbReference>
<dbReference type="GO" id="GO:0005886">
    <property type="term" value="C:plasma membrane"/>
    <property type="evidence" value="ECO:0007669"/>
    <property type="project" value="UniProtKB-SubCell"/>
</dbReference>
<keyword evidence="9" id="KW-1185">Reference proteome</keyword>
<dbReference type="OrthoDB" id="9773404at2"/>
<keyword evidence="4 6" id="KW-1133">Transmembrane helix</keyword>
<dbReference type="RefSeq" id="WP_133956496.1">
    <property type="nucleotide sequence ID" value="NZ_SORI01000003.1"/>
</dbReference>
<evidence type="ECO:0000256" key="6">
    <source>
        <dbReference type="SAM" id="Phobius"/>
    </source>
</evidence>
<feature type="transmembrane region" description="Helical" evidence="6">
    <location>
        <begin position="297"/>
        <end position="318"/>
    </location>
</feature>
<dbReference type="AlphaFoldDB" id="A0A4R8MG52"/>
<dbReference type="PANTHER" id="PTHR43124:SF3">
    <property type="entry name" value="CHLORAMPHENICOL EFFLUX PUMP RV0191"/>
    <property type="match status" value="1"/>
</dbReference>
<comment type="subcellular location">
    <subcellularLocation>
        <location evidence="1">Cell membrane</location>
        <topology evidence="1">Multi-pass membrane protein</topology>
    </subcellularLocation>
</comment>
<dbReference type="EMBL" id="SORI01000003">
    <property type="protein sequence ID" value="TDY62886.1"/>
    <property type="molecule type" value="Genomic_DNA"/>
</dbReference>
<feature type="transmembrane region" description="Helical" evidence="6">
    <location>
        <begin position="211"/>
        <end position="229"/>
    </location>
</feature>
<name>A0A4R8MG52_9BACT</name>
<proteinExistence type="predicted"/>
<feature type="transmembrane region" description="Helical" evidence="6">
    <location>
        <begin position="160"/>
        <end position="180"/>
    </location>
</feature>
<evidence type="ECO:0000256" key="3">
    <source>
        <dbReference type="ARBA" id="ARBA00022692"/>
    </source>
</evidence>
<dbReference type="Proteomes" id="UP000295066">
    <property type="component" value="Unassembled WGS sequence"/>
</dbReference>
<feature type="transmembrane region" description="Helical" evidence="6">
    <location>
        <begin position="130"/>
        <end position="154"/>
    </location>
</feature>
<dbReference type="InterPro" id="IPR036259">
    <property type="entry name" value="MFS_trans_sf"/>
</dbReference>
<dbReference type="InterPro" id="IPR011701">
    <property type="entry name" value="MFS"/>
</dbReference>
<protein>
    <submittedName>
        <fullName evidence="8">Sugar phosphate permease</fullName>
    </submittedName>
</protein>
<feature type="transmembrane region" description="Helical" evidence="6">
    <location>
        <begin position="365"/>
        <end position="386"/>
    </location>
</feature>
<dbReference type="PROSITE" id="PS50850">
    <property type="entry name" value="MFS"/>
    <property type="match status" value="1"/>
</dbReference>
<reference evidence="8 9" key="1">
    <citation type="submission" date="2019-03" db="EMBL/GenBank/DDBJ databases">
        <title>Genomic Encyclopedia of Type Strains, Phase IV (KMG-IV): sequencing the most valuable type-strain genomes for metagenomic binning, comparative biology and taxonomic classification.</title>
        <authorList>
            <person name="Goeker M."/>
        </authorList>
    </citation>
    <scope>NUCLEOTIDE SEQUENCE [LARGE SCALE GENOMIC DNA]</scope>
    <source>
        <strain evidence="8 9">DSM 25964</strain>
    </source>
</reference>
<evidence type="ECO:0000256" key="4">
    <source>
        <dbReference type="ARBA" id="ARBA00022989"/>
    </source>
</evidence>
<keyword evidence="2" id="KW-1003">Cell membrane</keyword>
<keyword evidence="3 6" id="KW-0812">Transmembrane</keyword>
<evidence type="ECO:0000259" key="7">
    <source>
        <dbReference type="PROSITE" id="PS50850"/>
    </source>
</evidence>
<feature type="transmembrane region" description="Helical" evidence="6">
    <location>
        <begin position="71"/>
        <end position="91"/>
    </location>
</feature>
<feature type="domain" description="Major facilitator superfamily (MFS) profile" evidence="7">
    <location>
        <begin position="1"/>
        <end position="397"/>
    </location>
</feature>
<feature type="transmembrane region" description="Helical" evidence="6">
    <location>
        <begin position="97"/>
        <end position="118"/>
    </location>
</feature>
<dbReference type="Gene3D" id="1.20.1250.20">
    <property type="entry name" value="MFS general substrate transporter like domains"/>
    <property type="match status" value="2"/>
</dbReference>
<dbReference type="SUPFAM" id="SSF103473">
    <property type="entry name" value="MFS general substrate transporter"/>
    <property type="match status" value="1"/>
</dbReference>
<feature type="transmembrane region" description="Helical" evidence="6">
    <location>
        <begin position="271"/>
        <end position="291"/>
    </location>
</feature>